<dbReference type="Pfam" id="PF13673">
    <property type="entry name" value="Acetyltransf_10"/>
    <property type="match status" value="1"/>
</dbReference>
<protein>
    <submittedName>
        <fullName evidence="2">GNAT family N-acetyltransferase</fullName>
    </submittedName>
</protein>
<dbReference type="PANTHER" id="PTHR13355:SF11">
    <property type="entry name" value="GLUCOSAMINE 6-PHOSPHATE N-ACETYLTRANSFERASE"/>
    <property type="match status" value="1"/>
</dbReference>
<gene>
    <name evidence="2" type="ORF">EAF07_06305</name>
</gene>
<dbReference type="PANTHER" id="PTHR13355">
    <property type="entry name" value="GLUCOSAMINE 6-PHOSPHATE N-ACETYLTRANSFERASE"/>
    <property type="match status" value="1"/>
</dbReference>
<accession>A0A3L9DUP3</accession>
<dbReference type="GO" id="GO:0004343">
    <property type="term" value="F:glucosamine 6-phosphate N-acetyltransferase activity"/>
    <property type="evidence" value="ECO:0007669"/>
    <property type="project" value="TreeGrafter"/>
</dbReference>
<proteinExistence type="predicted"/>
<reference evidence="2 3" key="1">
    <citation type="submission" date="2018-10" db="EMBL/GenBank/DDBJ databases">
        <title>Streptococcus hillyeri sp. nov., isolated from equine tracheal sample.</title>
        <authorList>
            <person name="Macfadyen A.C."/>
            <person name="Waller A."/>
            <person name="Paterson G.K."/>
        </authorList>
    </citation>
    <scope>NUCLEOTIDE SEQUENCE [LARGE SCALE GENOMIC DNA]</scope>
    <source>
        <strain evidence="2 3">28462</strain>
    </source>
</reference>
<dbReference type="OrthoDB" id="9796171at2"/>
<dbReference type="InterPro" id="IPR016181">
    <property type="entry name" value="Acyl_CoA_acyltransferase"/>
</dbReference>
<dbReference type="SUPFAM" id="SSF55729">
    <property type="entry name" value="Acyl-CoA N-acyltransferases (Nat)"/>
    <property type="match status" value="1"/>
</dbReference>
<dbReference type="PROSITE" id="PS51186">
    <property type="entry name" value="GNAT"/>
    <property type="match status" value="1"/>
</dbReference>
<organism evidence="2 3">
    <name type="scientific">Streptococcus hillyeri</name>
    <dbReference type="NCBI Taxonomy" id="2282420"/>
    <lineage>
        <taxon>Bacteria</taxon>
        <taxon>Bacillati</taxon>
        <taxon>Bacillota</taxon>
        <taxon>Bacilli</taxon>
        <taxon>Lactobacillales</taxon>
        <taxon>Streptococcaceae</taxon>
        <taxon>Streptococcus</taxon>
    </lineage>
</organism>
<dbReference type="RefSeq" id="WP_121835747.1">
    <property type="nucleotide sequence ID" value="NZ_CP163513.1"/>
</dbReference>
<feature type="domain" description="N-acetyltransferase" evidence="1">
    <location>
        <begin position="6"/>
        <end position="144"/>
    </location>
</feature>
<evidence type="ECO:0000313" key="3">
    <source>
        <dbReference type="Proteomes" id="UP000279194"/>
    </source>
</evidence>
<sequence length="144" mass="16461">MSWQVKTLDELTPRQLHAIYQTRVAVFVVEQTCPYPEVDEYDLNAMHLFQEDNCSIKAYCRLIPTDNTIKLGRVLVTEAYRGTGLGRKLINQALSTCQQHFPNQTIYAQAQAHLKDFYASFGFKAISKEYLEDGIPHVDMTLTA</sequence>
<dbReference type="EMBL" id="RCVM01000011">
    <property type="protein sequence ID" value="RLY02902.1"/>
    <property type="molecule type" value="Genomic_DNA"/>
</dbReference>
<dbReference type="InterPro" id="IPR000182">
    <property type="entry name" value="GNAT_dom"/>
</dbReference>
<comment type="caution">
    <text evidence="2">The sequence shown here is derived from an EMBL/GenBank/DDBJ whole genome shotgun (WGS) entry which is preliminary data.</text>
</comment>
<dbReference type="AlphaFoldDB" id="A0A3L9DUP3"/>
<keyword evidence="3" id="KW-1185">Reference proteome</keyword>
<evidence type="ECO:0000259" key="1">
    <source>
        <dbReference type="PROSITE" id="PS51186"/>
    </source>
</evidence>
<dbReference type="Proteomes" id="UP000279194">
    <property type="component" value="Unassembled WGS sequence"/>
</dbReference>
<evidence type="ECO:0000313" key="2">
    <source>
        <dbReference type="EMBL" id="RLY02902.1"/>
    </source>
</evidence>
<dbReference type="InterPro" id="IPR039143">
    <property type="entry name" value="GNPNAT1-like"/>
</dbReference>
<keyword evidence="2" id="KW-0808">Transferase</keyword>
<dbReference type="CDD" id="cd04301">
    <property type="entry name" value="NAT_SF"/>
    <property type="match status" value="1"/>
</dbReference>
<dbReference type="Gene3D" id="3.40.630.30">
    <property type="match status" value="1"/>
</dbReference>
<name>A0A3L9DUP3_9STRE</name>